<keyword evidence="10" id="KW-1185">Reference proteome</keyword>
<keyword evidence="3 5" id="KW-0663">Pyridoxal phosphate</keyword>
<evidence type="ECO:0000259" key="8">
    <source>
        <dbReference type="SMART" id="SM01005"/>
    </source>
</evidence>
<evidence type="ECO:0000313" key="9">
    <source>
        <dbReference type="EMBL" id="SHJ08076.1"/>
    </source>
</evidence>
<proteinExistence type="inferred from homology"/>
<dbReference type="PANTHER" id="PTHR30511">
    <property type="entry name" value="ALANINE RACEMASE"/>
    <property type="match status" value="1"/>
</dbReference>
<evidence type="ECO:0000256" key="1">
    <source>
        <dbReference type="ARBA" id="ARBA00000316"/>
    </source>
</evidence>
<feature type="binding site" evidence="5 7">
    <location>
        <position position="137"/>
    </location>
    <ligand>
        <name>substrate</name>
    </ligand>
</feature>
<feature type="domain" description="Alanine racemase C-terminal" evidence="8">
    <location>
        <begin position="247"/>
        <end position="376"/>
    </location>
</feature>
<gene>
    <name evidence="9" type="ORF">SAMN05444373_102318</name>
</gene>
<comment type="cofactor">
    <cofactor evidence="2 5 6">
        <name>pyridoxal 5'-phosphate</name>
        <dbReference type="ChEBI" id="CHEBI:597326"/>
    </cofactor>
</comment>
<name>A0A1M6GDR2_9FIRM</name>
<dbReference type="PANTHER" id="PTHR30511:SF0">
    <property type="entry name" value="ALANINE RACEMASE, CATABOLIC-RELATED"/>
    <property type="match status" value="1"/>
</dbReference>
<dbReference type="InterPro" id="IPR001608">
    <property type="entry name" value="Ala_racemase_N"/>
</dbReference>
<evidence type="ECO:0000313" key="10">
    <source>
        <dbReference type="Proteomes" id="UP000324781"/>
    </source>
</evidence>
<dbReference type="Pfam" id="PF01168">
    <property type="entry name" value="Ala_racemase_N"/>
    <property type="match status" value="1"/>
</dbReference>
<dbReference type="Gene3D" id="3.20.20.10">
    <property type="entry name" value="Alanine racemase"/>
    <property type="match status" value="1"/>
</dbReference>
<evidence type="ECO:0000256" key="7">
    <source>
        <dbReference type="PIRSR" id="PIRSR600821-52"/>
    </source>
</evidence>
<comment type="function">
    <text evidence="5">Catalyzes the interconversion of L-alanine and D-alanine. May also act on other amino acids.</text>
</comment>
<dbReference type="UniPathway" id="UPA00042">
    <property type="reaction ID" value="UER00497"/>
</dbReference>
<comment type="catalytic activity">
    <reaction evidence="1 5">
        <text>L-alanine = D-alanine</text>
        <dbReference type="Rhea" id="RHEA:20249"/>
        <dbReference type="ChEBI" id="CHEBI:57416"/>
        <dbReference type="ChEBI" id="CHEBI:57972"/>
        <dbReference type="EC" id="5.1.1.1"/>
    </reaction>
</comment>
<dbReference type="PROSITE" id="PS00395">
    <property type="entry name" value="ALANINE_RACEMASE"/>
    <property type="match status" value="1"/>
</dbReference>
<feature type="modified residue" description="N6-(pyridoxal phosphate)lysine" evidence="5 6">
    <location>
        <position position="39"/>
    </location>
</feature>
<reference evidence="9 10" key="1">
    <citation type="submission" date="2016-11" db="EMBL/GenBank/DDBJ databases">
        <authorList>
            <person name="Varghese N."/>
            <person name="Submissions S."/>
        </authorList>
    </citation>
    <scope>NUCLEOTIDE SEQUENCE [LARGE SCALE GENOMIC DNA]</scope>
    <source>
        <strain evidence="9 10">DSM 19027</strain>
    </source>
</reference>
<dbReference type="GO" id="GO:0030170">
    <property type="term" value="F:pyridoxal phosphate binding"/>
    <property type="evidence" value="ECO:0007669"/>
    <property type="project" value="UniProtKB-UniRule"/>
</dbReference>
<evidence type="ECO:0000256" key="5">
    <source>
        <dbReference type="HAMAP-Rule" id="MF_01201"/>
    </source>
</evidence>
<dbReference type="RefSeq" id="WP_149678722.1">
    <property type="nucleotide sequence ID" value="NZ_FQZP01000023.1"/>
</dbReference>
<dbReference type="GO" id="GO:0005829">
    <property type="term" value="C:cytosol"/>
    <property type="evidence" value="ECO:0007669"/>
    <property type="project" value="TreeGrafter"/>
</dbReference>
<dbReference type="CDD" id="cd00430">
    <property type="entry name" value="PLPDE_III_AR"/>
    <property type="match status" value="1"/>
</dbReference>
<evidence type="ECO:0000256" key="2">
    <source>
        <dbReference type="ARBA" id="ARBA00001933"/>
    </source>
</evidence>
<dbReference type="PRINTS" id="PR00992">
    <property type="entry name" value="ALARACEMASE"/>
</dbReference>
<dbReference type="FunFam" id="2.40.37.10:FF:000006">
    <property type="entry name" value="Alanine racemase"/>
    <property type="match status" value="1"/>
</dbReference>
<dbReference type="InterPro" id="IPR029066">
    <property type="entry name" value="PLP-binding_barrel"/>
</dbReference>
<dbReference type="NCBIfam" id="TIGR00492">
    <property type="entry name" value="alr"/>
    <property type="match status" value="1"/>
</dbReference>
<dbReference type="Proteomes" id="UP000324781">
    <property type="component" value="Unassembled WGS sequence"/>
</dbReference>
<dbReference type="GO" id="GO:0030632">
    <property type="term" value="P:D-alanine biosynthetic process"/>
    <property type="evidence" value="ECO:0007669"/>
    <property type="project" value="UniProtKB-UniRule"/>
</dbReference>
<evidence type="ECO:0000256" key="6">
    <source>
        <dbReference type="PIRSR" id="PIRSR600821-50"/>
    </source>
</evidence>
<dbReference type="EC" id="5.1.1.1" evidence="5"/>
<dbReference type="SUPFAM" id="SSF51419">
    <property type="entry name" value="PLP-binding barrel"/>
    <property type="match status" value="1"/>
</dbReference>
<dbReference type="Pfam" id="PF00842">
    <property type="entry name" value="Ala_racemase_C"/>
    <property type="match status" value="1"/>
</dbReference>
<feature type="binding site" evidence="5 7">
    <location>
        <position position="316"/>
    </location>
    <ligand>
        <name>substrate</name>
    </ligand>
</feature>
<evidence type="ECO:0000256" key="3">
    <source>
        <dbReference type="ARBA" id="ARBA00022898"/>
    </source>
</evidence>
<dbReference type="InterPro" id="IPR011079">
    <property type="entry name" value="Ala_racemase_C"/>
</dbReference>
<comment type="pathway">
    <text evidence="5">Amino-acid biosynthesis; D-alanine biosynthesis; D-alanine from L-alanine: step 1/1.</text>
</comment>
<feature type="active site" description="Proton acceptor; specific for L-alanine" evidence="5">
    <location>
        <position position="268"/>
    </location>
</feature>
<dbReference type="GO" id="GO:0009252">
    <property type="term" value="P:peptidoglycan biosynthetic process"/>
    <property type="evidence" value="ECO:0007669"/>
    <property type="project" value="TreeGrafter"/>
</dbReference>
<organism evidence="9 10">
    <name type="scientific">Thermoclostridium caenicola</name>
    <dbReference type="NCBI Taxonomy" id="659425"/>
    <lineage>
        <taxon>Bacteria</taxon>
        <taxon>Bacillati</taxon>
        <taxon>Bacillota</taxon>
        <taxon>Clostridia</taxon>
        <taxon>Eubacteriales</taxon>
        <taxon>Oscillospiraceae</taxon>
        <taxon>Thermoclostridium</taxon>
    </lineage>
</organism>
<sequence>MNYTFDRAWAEINLDNIAHNAREIRRLAGKRTEIIAVVKADAYGHGTLETVHTLLENGATRLAVSMLDEAIQLRKIGIDVPILVLNHTDFRRLGEVLEYNITQTVYSHEMAKALSEEALRHGTKAKVHIKIDTGMTRVGFKPGYRAVKDVVAIMKLDGIIVEGIYTHFAEADAKDRTYTKHQFELFESIIEELNRIGALIPIRHVSNSGAILQYPEMILEAIRPGIILYGIYPSREVDRSVIDLKPAMTLKANIVLVKEVEAGVSISYGRTFTTRRPSRIATIPIGYADGYSRLLSNRSRVLVNGQYAPVVGNICMDQCMVDITDVSGEVKVGDEVVLFGRQGEREITVEEIADLIGTIPYEVVSVIGKRVPRVYFRDGKVVNVLNYLL</sequence>
<protein>
    <recommendedName>
        <fullName evidence="5">Alanine racemase</fullName>
        <ecNumber evidence="5">5.1.1.1</ecNumber>
    </recommendedName>
</protein>
<dbReference type="SMART" id="SM01005">
    <property type="entry name" value="Ala_racemase_C"/>
    <property type="match status" value="1"/>
</dbReference>
<evidence type="ECO:0000256" key="4">
    <source>
        <dbReference type="ARBA" id="ARBA00023235"/>
    </source>
</evidence>
<dbReference type="InterPro" id="IPR009006">
    <property type="entry name" value="Ala_racemase/Decarboxylase_C"/>
</dbReference>
<dbReference type="OrthoDB" id="9813814at2"/>
<dbReference type="FunFam" id="3.20.20.10:FF:000002">
    <property type="entry name" value="Alanine racemase"/>
    <property type="match status" value="1"/>
</dbReference>
<dbReference type="AlphaFoldDB" id="A0A1M6GDR2"/>
<dbReference type="Gene3D" id="2.40.37.10">
    <property type="entry name" value="Lyase, Ornithine Decarboxylase, Chain A, domain 1"/>
    <property type="match status" value="1"/>
</dbReference>
<keyword evidence="4 5" id="KW-0413">Isomerase</keyword>
<dbReference type="HAMAP" id="MF_01201">
    <property type="entry name" value="Ala_racemase"/>
    <property type="match status" value="1"/>
</dbReference>
<dbReference type="SUPFAM" id="SSF50621">
    <property type="entry name" value="Alanine racemase C-terminal domain-like"/>
    <property type="match status" value="1"/>
</dbReference>
<dbReference type="InterPro" id="IPR000821">
    <property type="entry name" value="Ala_racemase"/>
</dbReference>
<feature type="active site" description="Proton acceptor; specific for D-alanine" evidence="5">
    <location>
        <position position="39"/>
    </location>
</feature>
<comment type="similarity">
    <text evidence="5">Belongs to the alanine racemase family.</text>
</comment>
<dbReference type="InterPro" id="IPR020622">
    <property type="entry name" value="Ala_racemase_pyridoxalP-BS"/>
</dbReference>
<dbReference type="GO" id="GO:0008784">
    <property type="term" value="F:alanine racemase activity"/>
    <property type="evidence" value="ECO:0007669"/>
    <property type="project" value="UniProtKB-UniRule"/>
</dbReference>
<accession>A0A1M6GDR2</accession>
<dbReference type="EMBL" id="FQZP01000023">
    <property type="protein sequence ID" value="SHJ08076.1"/>
    <property type="molecule type" value="Genomic_DNA"/>
</dbReference>